<evidence type="ECO:0000313" key="2">
    <source>
        <dbReference type="Proteomes" id="UP001597018"/>
    </source>
</evidence>
<dbReference type="RefSeq" id="WP_263253768.1">
    <property type="nucleotide sequence ID" value="NZ_BAABLT010000006.1"/>
</dbReference>
<dbReference type="EMBL" id="JBHTIW010000008">
    <property type="protein sequence ID" value="MFD0920660.1"/>
    <property type="molecule type" value="Genomic_DNA"/>
</dbReference>
<protein>
    <recommendedName>
        <fullName evidence="3">SRPBCC family protein</fullName>
    </recommendedName>
</protein>
<gene>
    <name evidence="1" type="ORF">ACFQ16_12975</name>
</gene>
<reference evidence="2" key="1">
    <citation type="journal article" date="2019" name="Int. J. Syst. Evol. Microbiol.">
        <title>The Global Catalogue of Microorganisms (GCM) 10K type strain sequencing project: providing services to taxonomists for standard genome sequencing and annotation.</title>
        <authorList>
            <consortium name="The Broad Institute Genomics Platform"/>
            <consortium name="The Broad Institute Genome Sequencing Center for Infectious Disease"/>
            <person name="Wu L."/>
            <person name="Ma J."/>
        </authorList>
    </citation>
    <scope>NUCLEOTIDE SEQUENCE [LARGE SCALE GENOMIC DNA]</scope>
    <source>
        <strain evidence="2">CCUG 56401</strain>
    </source>
</reference>
<comment type="caution">
    <text evidence="1">The sequence shown here is derived from an EMBL/GenBank/DDBJ whole genome shotgun (WGS) entry which is preliminary data.</text>
</comment>
<organism evidence="1 2">
    <name type="scientific">Saccharopolyspora rosea</name>
    <dbReference type="NCBI Taxonomy" id="524884"/>
    <lineage>
        <taxon>Bacteria</taxon>
        <taxon>Bacillati</taxon>
        <taxon>Actinomycetota</taxon>
        <taxon>Actinomycetes</taxon>
        <taxon>Pseudonocardiales</taxon>
        <taxon>Pseudonocardiaceae</taxon>
        <taxon>Saccharopolyspora</taxon>
    </lineage>
</organism>
<proteinExistence type="predicted"/>
<evidence type="ECO:0008006" key="3">
    <source>
        <dbReference type="Google" id="ProtNLM"/>
    </source>
</evidence>
<sequence length="214" mass="23981">MNEESRDAQVRAPETASTEWAVTGPTVTIDDFAAEPDVDAVEHLIVDAPPDVAYRALRHLDLLTVRSATAAAAMWVRDLPIRLRRRVPPQMPTRLTFDDLVAGGDWVLLGEQPGQEAVFGAVGRFWTPIVRWEQVTAEGFADYTKPGRGKMVSSLSVRPYGRCSSLLTYDIRTVLNDPMTRRVFVLYWRTVAPFVKAIMRATLRAAAEQARRTR</sequence>
<dbReference type="Proteomes" id="UP001597018">
    <property type="component" value="Unassembled WGS sequence"/>
</dbReference>
<evidence type="ECO:0000313" key="1">
    <source>
        <dbReference type="EMBL" id="MFD0920660.1"/>
    </source>
</evidence>
<keyword evidence="2" id="KW-1185">Reference proteome</keyword>
<accession>A0ABW3FUW1</accession>
<name>A0ABW3FUW1_9PSEU</name>